<proteinExistence type="inferred from homology"/>
<protein>
    <submittedName>
        <fullName evidence="6">Iron-containing alcohol dehydrogenase</fullName>
    </submittedName>
</protein>
<dbReference type="InterPro" id="IPR001670">
    <property type="entry name" value="ADH_Fe/GldA"/>
</dbReference>
<accession>A0ABV9NSJ3</accession>
<evidence type="ECO:0000256" key="1">
    <source>
        <dbReference type="ARBA" id="ARBA00007358"/>
    </source>
</evidence>
<evidence type="ECO:0000313" key="7">
    <source>
        <dbReference type="Proteomes" id="UP001595896"/>
    </source>
</evidence>
<reference evidence="7" key="1">
    <citation type="journal article" date="2019" name="Int. J. Syst. Evol. Microbiol.">
        <title>The Global Catalogue of Microorganisms (GCM) 10K type strain sequencing project: providing services to taxonomists for standard genome sequencing and annotation.</title>
        <authorList>
            <consortium name="The Broad Institute Genomics Platform"/>
            <consortium name="The Broad Institute Genome Sequencing Center for Infectious Disease"/>
            <person name="Wu L."/>
            <person name="Ma J."/>
        </authorList>
    </citation>
    <scope>NUCLEOTIDE SEQUENCE [LARGE SCALE GENOMIC DNA]</scope>
    <source>
        <strain evidence="7">JCM 12165</strain>
    </source>
</reference>
<dbReference type="PANTHER" id="PTHR11496">
    <property type="entry name" value="ALCOHOL DEHYDROGENASE"/>
    <property type="match status" value="1"/>
</dbReference>
<keyword evidence="7" id="KW-1185">Reference proteome</keyword>
<evidence type="ECO:0000256" key="3">
    <source>
        <dbReference type="ARBA" id="ARBA00023027"/>
    </source>
</evidence>
<dbReference type="Pfam" id="PF25137">
    <property type="entry name" value="ADH_Fe_C"/>
    <property type="match status" value="1"/>
</dbReference>
<dbReference type="CDD" id="cd08189">
    <property type="entry name" value="Fe-ADH-like"/>
    <property type="match status" value="1"/>
</dbReference>
<comment type="caution">
    <text evidence="6">The sequence shown here is derived from an EMBL/GenBank/DDBJ whole genome shotgun (WGS) entry which is preliminary data.</text>
</comment>
<feature type="domain" description="Fe-containing alcohol dehydrogenase-like C-terminal" evidence="5">
    <location>
        <begin position="203"/>
        <end position="389"/>
    </location>
</feature>
<organism evidence="6 7">
    <name type="scientific">Bacillus daqingensis</name>
    <dbReference type="NCBI Taxonomy" id="872396"/>
    <lineage>
        <taxon>Bacteria</taxon>
        <taxon>Bacillati</taxon>
        <taxon>Bacillota</taxon>
        <taxon>Bacilli</taxon>
        <taxon>Bacillales</taxon>
        <taxon>Bacillaceae</taxon>
        <taxon>Bacillus</taxon>
    </lineage>
</organism>
<gene>
    <name evidence="6" type="ORF">ACFO4L_07090</name>
</gene>
<evidence type="ECO:0000313" key="6">
    <source>
        <dbReference type="EMBL" id="MFC4736347.1"/>
    </source>
</evidence>
<dbReference type="RefSeq" id="WP_377908993.1">
    <property type="nucleotide sequence ID" value="NZ_JBHSGK010000005.1"/>
</dbReference>
<keyword evidence="2" id="KW-0560">Oxidoreductase</keyword>
<dbReference type="Pfam" id="PF00465">
    <property type="entry name" value="Fe-ADH"/>
    <property type="match status" value="1"/>
</dbReference>
<dbReference type="InterPro" id="IPR056798">
    <property type="entry name" value="ADH_Fe_C"/>
</dbReference>
<evidence type="ECO:0000256" key="2">
    <source>
        <dbReference type="ARBA" id="ARBA00023002"/>
    </source>
</evidence>
<evidence type="ECO:0000259" key="5">
    <source>
        <dbReference type="Pfam" id="PF25137"/>
    </source>
</evidence>
<dbReference type="InterPro" id="IPR039697">
    <property type="entry name" value="Alcohol_dehydrogenase_Fe"/>
</dbReference>
<sequence>MQVLSRLYQSAFYIATPFLPWRTPELLEGPGTLKHLPALLQHRNLQRILVVTDAGVEQAGLLGPLLDLFEQKGMTVDVWKDVTPDPTSTQAASLAEAVKRFDADAIAAVGGGSVIDCAKAARALIARPDRSLSEMRGVLKIRRRGLFFAAVPTTAGTGSEATAAAVITDADTHEKYALIDTCLIPDAAVLDAALTVQLPKRLTAAVGMDALTHAVEAFISRSRTNETDRHAAEAVRLLVKHLPIVYQNGDNLESRRLVLHAAHLAGLAFTKAFIGNVHALAHQLGAQYRIPHGEANAMLLVPVLRQYGSRIYPRLEKLAAAAGLSQTDGAAFIELLNELRQSLDLPAGTESLQTADYPAISRAALREANPLYPVPVMFSERDMYEVLRSIHL</sequence>
<dbReference type="SUPFAM" id="SSF56796">
    <property type="entry name" value="Dehydroquinate synthase-like"/>
    <property type="match status" value="1"/>
</dbReference>
<dbReference type="Gene3D" id="1.20.1090.10">
    <property type="entry name" value="Dehydroquinate synthase-like - alpha domain"/>
    <property type="match status" value="1"/>
</dbReference>
<dbReference type="PROSITE" id="PS00060">
    <property type="entry name" value="ADH_IRON_2"/>
    <property type="match status" value="1"/>
</dbReference>
<dbReference type="Proteomes" id="UP001595896">
    <property type="component" value="Unassembled WGS sequence"/>
</dbReference>
<evidence type="ECO:0000259" key="4">
    <source>
        <dbReference type="Pfam" id="PF00465"/>
    </source>
</evidence>
<dbReference type="EMBL" id="JBHSGK010000005">
    <property type="protein sequence ID" value="MFC4736347.1"/>
    <property type="molecule type" value="Genomic_DNA"/>
</dbReference>
<dbReference type="PANTHER" id="PTHR11496:SF102">
    <property type="entry name" value="ALCOHOL DEHYDROGENASE 4"/>
    <property type="match status" value="1"/>
</dbReference>
<keyword evidence="3" id="KW-0520">NAD</keyword>
<dbReference type="InterPro" id="IPR018211">
    <property type="entry name" value="ADH_Fe_CS"/>
</dbReference>
<feature type="domain" description="Alcohol dehydrogenase iron-type/glycerol dehydrogenase GldA" evidence="4">
    <location>
        <begin position="25"/>
        <end position="191"/>
    </location>
</feature>
<name>A0ABV9NSJ3_9BACI</name>
<comment type="similarity">
    <text evidence="1">Belongs to the iron-containing alcohol dehydrogenase family.</text>
</comment>
<dbReference type="Gene3D" id="3.40.50.1970">
    <property type="match status" value="1"/>
</dbReference>